<reference evidence="3" key="1">
    <citation type="submission" date="2023-06" db="EMBL/GenBank/DDBJ databases">
        <title>Genome-scale phylogeny and comparative genomics of the fungal order Sordariales.</title>
        <authorList>
            <consortium name="Lawrence Berkeley National Laboratory"/>
            <person name="Hensen N."/>
            <person name="Bonometti L."/>
            <person name="Westerberg I."/>
            <person name="Brannstrom I.O."/>
            <person name="Guillou S."/>
            <person name="Cros-Aarteil S."/>
            <person name="Calhoun S."/>
            <person name="Haridas S."/>
            <person name="Kuo A."/>
            <person name="Mondo S."/>
            <person name="Pangilinan J."/>
            <person name="Riley R."/>
            <person name="Labutti K."/>
            <person name="Andreopoulos B."/>
            <person name="Lipzen A."/>
            <person name="Chen C."/>
            <person name="Yanf M."/>
            <person name="Daum C."/>
            <person name="Ng V."/>
            <person name="Clum A."/>
            <person name="Steindorff A."/>
            <person name="Ohm R."/>
            <person name="Martin F."/>
            <person name="Silar P."/>
            <person name="Natvig D."/>
            <person name="Lalanne C."/>
            <person name="Gautier V."/>
            <person name="Ament-Velasquez S.L."/>
            <person name="Kruys A."/>
            <person name="Hutchinson M.I."/>
            <person name="Powell A.J."/>
            <person name="Barry K."/>
            <person name="Miller A.N."/>
            <person name="Grigoriev I.V."/>
            <person name="Debuchy R."/>
            <person name="Gladieux P."/>
            <person name="Thoren M.H."/>
            <person name="Johannesson H."/>
        </authorList>
    </citation>
    <scope>NUCLEOTIDE SEQUENCE</scope>
    <source>
        <strain evidence="3">CBS 307.81</strain>
    </source>
</reference>
<evidence type="ECO:0000313" key="3">
    <source>
        <dbReference type="EMBL" id="KAK0674511.1"/>
    </source>
</evidence>
<dbReference type="PANTHER" id="PTHR13360:SF1">
    <property type="entry name" value="ACTIVATING SIGNAL COINTEGRATOR 1 COMPLEX SUBUNIT 1"/>
    <property type="match status" value="1"/>
</dbReference>
<sequence length="274" mass="30196">MPPKPKPPPPTHFLCIPLVTPTSRPQLASSLSTFKEEVTLPPPQGFSLPETAIRPLGTLHLTLGIFSFPPPAPAAAPSPLVNVTRPGESSSTPGKDRLEKAKSVLAGLNLREIWDTVRKDTEPDRPTVTLKGLASMHPLHKTTVLYAPPVDEKFTGSLQKFCESVRERFLLVGEGEGEGLMVEDGRPLLLHATVVNTIYVKGRDKQRHRGKHGKERMVVERAGDIIERYEDQVWMRDVEVEKVAICKMGAKKVVDGEGRETGEEEYEVVGEVGF</sequence>
<accession>A0AA40DI58</accession>
<proteinExistence type="predicted"/>
<organism evidence="3 4">
    <name type="scientific">Cercophora samala</name>
    <dbReference type="NCBI Taxonomy" id="330535"/>
    <lineage>
        <taxon>Eukaryota</taxon>
        <taxon>Fungi</taxon>
        <taxon>Dikarya</taxon>
        <taxon>Ascomycota</taxon>
        <taxon>Pezizomycotina</taxon>
        <taxon>Sordariomycetes</taxon>
        <taxon>Sordariomycetidae</taxon>
        <taxon>Sordariales</taxon>
        <taxon>Lasiosphaeriaceae</taxon>
        <taxon>Cercophora</taxon>
    </lineage>
</organism>
<dbReference type="GO" id="GO:0006355">
    <property type="term" value="P:regulation of DNA-templated transcription"/>
    <property type="evidence" value="ECO:0007669"/>
    <property type="project" value="TreeGrafter"/>
</dbReference>
<evidence type="ECO:0000256" key="1">
    <source>
        <dbReference type="SAM" id="MobiDB-lite"/>
    </source>
</evidence>
<dbReference type="EMBL" id="JAULSY010000001">
    <property type="protein sequence ID" value="KAK0674511.1"/>
    <property type="molecule type" value="Genomic_DNA"/>
</dbReference>
<dbReference type="GO" id="GO:0006307">
    <property type="term" value="P:DNA alkylation repair"/>
    <property type="evidence" value="ECO:0007669"/>
    <property type="project" value="InterPro"/>
</dbReference>
<dbReference type="Pfam" id="PF10469">
    <property type="entry name" value="AKAP7_NLS"/>
    <property type="match status" value="1"/>
</dbReference>
<dbReference type="InterPro" id="IPR019510">
    <property type="entry name" value="AKAP7-like_phosphoesterase"/>
</dbReference>
<name>A0AA40DI58_9PEZI</name>
<feature type="domain" description="A-kinase anchor protein 7-like phosphoesterase" evidence="2">
    <location>
        <begin position="110"/>
        <end position="255"/>
    </location>
</feature>
<feature type="region of interest" description="Disordered" evidence="1">
    <location>
        <begin position="77"/>
        <end position="97"/>
    </location>
</feature>
<dbReference type="AlphaFoldDB" id="A0AA40DI58"/>
<dbReference type="Proteomes" id="UP001174997">
    <property type="component" value="Unassembled WGS sequence"/>
</dbReference>
<gene>
    <name evidence="3" type="ORF">QBC41DRAFT_297599</name>
</gene>
<evidence type="ECO:0000313" key="4">
    <source>
        <dbReference type="Proteomes" id="UP001174997"/>
    </source>
</evidence>
<dbReference type="Gene3D" id="3.90.1140.10">
    <property type="entry name" value="Cyclic phosphodiesterase"/>
    <property type="match status" value="1"/>
</dbReference>
<dbReference type="PANTHER" id="PTHR13360">
    <property type="entry name" value="ACTIVATING SIGNAL COINTEGRATOR 1 COMPLEX SUBUNIT 1"/>
    <property type="match status" value="1"/>
</dbReference>
<keyword evidence="4" id="KW-1185">Reference proteome</keyword>
<dbReference type="InterPro" id="IPR009210">
    <property type="entry name" value="ASCC1"/>
</dbReference>
<dbReference type="GO" id="GO:0005634">
    <property type="term" value="C:nucleus"/>
    <property type="evidence" value="ECO:0007669"/>
    <property type="project" value="TreeGrafter"/>
</dbReference>
<comment type="caution">
    <text evidence="3">The sequence shown here is derived from an EMBL/GenBank/DDBJ whole genome shotgun (WGS) entry which is preliminary data.</text>
</comment>
<evidence type="ECO:0000259" key="2">
    <source>
        <dbReference type="Pfam" id="PF10469"/>
    </source>
</evidence>
<protein>
    <recommendedName>
        <fullName evidence="2">A-kinase anchor protein 7-like phosphoesterase domain-containing protein</fullName>
    </recommendedName>
</protein>